<evidence type="ECO:0000313" key="2">
    <source>
        <dbReference type="Proteomes" id="UP001296921"/>
    </source>
</evidence>
<dbReference type="RefSeq" id="WP_218468111.1">
    <property type="nucleotide sequence ID" value="NZ_JADRCR010000002.1"/>
</dbReference>
<organism evidence="1 2">
    <name type="scientific">Limnobaculum allomyrinae</name>
    <dbReference type="NCBI Taxonomy" id="2791986"/>
    <lineage>
        <taxon>Bacteria</taxon>
        <taxon>Pseudomonadati</taxon>
        <taxon>Pseudomonadota</taxon>
        <taxon>Gammaproteobacteria</taxon>
        <taxon>Enterobacterales</taxon>
        <taxon>Budviciaceae</taxon>
        <taxon>Limnobaculum</taxon>
    </lineage>
</organism>
<evidence type="ECO:0000313" key="1">
    <source>
        <dbReference type="EMBL" id="MBK5142978.1"/>
    </source>
</evidence>
<dbReference type="Pfam" id="PF03406">
    <property type="entry name" value="Phage_fiber_2"/>
    <property type="match status" value="1"/>
</dbReference>
<reference evidence="1 2" key="1">
    <citation type="submission" date="2020-11" db="EMBL/GenBank/DDBJ databases">
        <title>Insectihabitans protaetiae gen. nov. sp. nov. and Insectihabitans allomyrinae sp. nov., isolated from larvae of Protaetia brevitarsis seulensis and Allomyrina dichotoma, respectively.</title>
        <authorList>
            <person name="Lee S.D."/>
            <person name="Byeon Y.-S."/>
            <person name="Kim S.-M."/>
            <person name="Yang H.L."/>
            <person name="Kim I.S."/>
        </authorList>
    </citation>
    <scope>NUCLEOTIDE SEQUENCE [LARGE SCALE GENOMIC DNA]</scope>
    <source>
        <strain evidence="1 2">BWR-B9</strain>
    </source>
</reference>
<name>A0ABS1IML1_9GAMM</name>
<dbReference type="EMBL" id="JADRCR010000002">
    <property type="protein sequence ID" value="MBK5142978.1"/>
    <property type="molecule type" value="Genomic_DNA"/>
</dbReference>
<comment type="caution">
    <text evidence="1">The sequence shown here is derived from an EMBL/GenBank/DDBJ whole genome shotgun (WGS) entry which is preliminary data.</text>
</comment>
<protein>
    <submittedName>
        <fullName evidence="1">Tail fiber protein</fullName>
    </submittedName>
</protein>
<proteinExistence type="predicted"/>
<sequence length="129" mass="13657">MADLPEQEAWEGVRQLETSDRALGGPGGVMNVPLRNLTNRTAYLKKVLEGKTGAASLTTAGIVKLSSATNSESSTDAATASAVKKAYDLAESKLSSIPFATASEVLDGEVQRKLLTPKLYKAKVIFIVM</sequence>
<dbReference type="Proteomes" id="UP001296921">
    <property type="component" value="Unassembled WGS sequence"/>
</dbReference>
<dbReference type="InterPro" id="IPR005068">
    <property type="entry name" value="Phage_lambda_Stf-r2"/>
</dbReference>
<accession>A0ABS1IML1</accession>
<gene>
    <name evidence="1" type="ORF">I2494_04475</name>
</gene>
<keyword evidence="2" id="KW-1185">Reference proteome</keyword>